<dbReference type="CDD" id="cd07012">
    <property type="entry name" value="PBP2_Bug_TTT"/>
    <property type="match status" value="1"/>
</dbReference>
<dbReference type="Proteomes" id="UP001165652">
    <property type="component" value="Unassembled WGS sequence"/>
</dbReference>
<proteinExistence type="inferred from homology"/>
<dbReference type="PROSITE" id="PS51318">
    <property type="entry name" value="TAT"/>
    <property type="match status" value="1"/>
</dbReference>
<evidence type="ECO:0000256" key="2">
    <source>
        <dbReference type="SAM" id="SignalP"/>
    </source>
</evidence>
<dbReference type="InterPro" id="IPR005064">
    <property type="entry name" value="BUG"/>
</dbReference>
<dbReference type="Gene3D" id="3.40.190.150">
    <property type="entry name" value="Bordetella uptake gene, domain 1"/>
    <property type="match status" value="1"/>
</dbReference>
<gene>
    <name evidence="3" type="ORF">PQJ73_27580</name>
</gene>
<feature type="signal peptide" evidence="2">
    <location>
        <begin position="1"/>
        <end position="29"/>
    </location>
</feature>
<dbReference type="SUPFAM" id="SSF53850">
    <property type="entry name" value="Periplasmic binding protein-like II"/>
    <property type="match status" value="1"/>
</dbReference>
<keyword evidence="2" id="KW-0732">Signal</keyword>
<sequence>MKLQRRQVLSLAAGAVSFSALPRSAGAQAYPTRPVTLYVSYPAGTATDLTLRTLASATEKHLGQPIVVENRPGAAGVLASQQIATSAQPDGYSIVQVPLTVFRAPFLRRTLYDPAKDFSFIVGVTGYVYGIVVRADSPFRTFQDLISYAKAHPGKISYGTNGPTSTQHVAMLQIGRRFGIDWLHVPYKGGNESINALLGGHIDAVADVTVWAPQVDAGQLRLLVTFGAARTRRWPSVPTLKESGFDMVATSPYGLAGPRALDPAVIRTLHDALRKGMDDPAFRATMEKLDQEPWYLDSEAYRAYAMAEIAAQKRLVEEFGLRQE</sequence>
<evidence type="ECO:0000313" key="3">
    <source>
        <dbReference type="EMBL" id="MDC7789458.1"/>
    </source>
</evidence>
<dbReference type="RefSeq" id="WP_272780283.1">
    <property type="nucleotide sequence ID" value="NZ_JAQQLI010000074.1"/>
</dbReference>
<accession>A0ABT5JIX0</accession>
<reference evidence="3" key="2">
    <citation type="submission" date="2023-02" db="EMBL/GenBank/DDBJ databases">
        <authorList>
            <person name="Rayyan A."/>
            <person name="Meyer T."/>
            <person name="Kyndt J.A."/>
        </authorList>
    </citation>
    <scope>NUCLEOTIDE SEQUENCE</scope>
    <source>
        <strain evidence="3">DSM 9987</strain>
    </source>
</reference>
<evidence type="ECO:0000313" key="4">
    <source>
        <dbReference type="Proteomes" id="UP001165652"/>
    </source>
</evidence>
<organism evidence="3 4">
    <name type="scientific">Rhodoplanes tepidamans</name>
    <name type="common">Rhodoplanes cryptolactis</name>
    <dbReference type="NCBI Taxonomy" id="200616"/>
    <lineage>
        <taxon>Bacteria</taxon>
        <taxon>Pseudomonadati</taxon>
        <taxon>Pseudomonadota</taxon>
        <taxon>Alphaproteobacteria</taxon>
        <taxon>Hyphomicrobiales</taxon>
        <taxon>Nitrobacteraceae</taxon>
        <taxon>Rhodoplanes</taxon>
    </lineage>
</organism>
<dbReference type="PANTHER" id="PTHR42928:SF5">
    <property type="entry name" value="BLR1237 PROTEIN"/>
    <property type="match status" value="1"/>
</dbReference>
<feature type="chain" id="PRO_5046743355" evidence="2">
    <location>
        <begin position="30"/>
        <end position="324"/>
    </location>
</feature>
<protein>
    <submittedName>
        <fullName evidence="3">Tripartite tricarboxylate transporter substrate binding protein</fullName>
    </submittedName>
</protein>
<name>A0ABT5JIX0_RHOTP</name>
<dbReference type="Pfam" id="PF03401">
    <property type="entry name" value="TctC"/>
    <property type="match status" value="1"/>
</dbReference>
<comment type="caution">
    <text evidence="3">The sequence shown here is derived from an EMBL/GenBank/DDBJ whole genome shotgun (WGS) entry which is preliminary data.</text>
</comment>
<dbReference type="Gene3D" id="3.40.190.10">
    <property type="entry name" value="Periplasmic binding protein-like II"/>
    <property type="match status" value="1"/>
</dbReference>
<reference evidence="3" key="1">
    <citation type="journal article" date="2023" name="Microbiol Resour">
        <title>Genome Sequences of Rhodoplanes serenus and Two Thermotolerant Strains, Rhodoplanes tepidamans and 'Rhodoplanes cryptolactis,' Further Refine the Genus.</title>
        <authorList>
            <person name="Rayyan A.A."/>
            <person name="Kyndt J.A."/>
        </authorList>
    </citation>
    <scope>NUCLEOTIDE SEQUENCE</scope>
    <source>
        <strain evidence="3">DSM 9987</strain>
    </source>
</reference>
<dbReference type="InterPro" id="IPR006311">
    <property type="entry name" value="TAT_signal"/>
</dbReference>
<dbReference type="EMBL" id="JAQQLI010000074">
    <property type="protein sequence ID" value="MDC7789458.1"/>
    <property type="molecule type" value="Genomic_DNA"/>
</dbReference>
<keyword evidence="4" id="KW-1185">Reference proteome</keyword>
<evidence type="ECO:0000256" key="1">
    <source>
        <dbReference type="ARBA" id="ARBA00006987"/>
    </source>
</evidence>
<dbReference type="PANTHER" id="PTHR42928">
    <property type="entry name" value="TRICARBOXYLATE-BINDING PROTEIN"/>
    <property type="match status" value="1"/>
</dbReference>
<dbReference type="PIRSF" id="PIRSF017082">
    <property type="entry name" value="YflP"/>
    <property type="match status" value="1"/>
</dbReference>
<comment type="similarity">
    <text evidence="1">Belongs to the UPF0065 (bug) family.</text>
</comment>
<dbReference type="InterPro" id="IPR042100">
    <property type="entry name" value="Bug_dom1"/>
</dbReference>